<dbReference type="OrthoDB" id="319621at2759"/>
<evidence type="ECO:0000313" key="1">
    <source>
        <dbReference type="EMBL" id="CAD8136434.1"/>
    </source>
</evidence>
<reference evidence="1" key="1">
    <citation type="submission" date="2021-01" db="EMBL/GenBank/DDBJ databases">
        <authorList>
            <consortium name="Genoscope - CEA"/>
            <person name="William W."/>
        </authorList>
    </citation>
    <scope>NUCLEOTIDE SEQUENCE</scope>
</reference>
<proteinExistence type="predicted"/>
<organism evidence="1 2">
    <name type="scientific">Paramecium pentaurelia</name>
    <dbReference type="NCBI Taxonomy" id="43138"/>
    <lineage>
        <taxon>Eukaryota</taxon>
        <taxon>Sar</taxon>
        <taxon>Alveolata</taxon>
        <taxon>Ciliophora</taxon>
        <taxon>Intramacronucleata</taxon>
        <taxon>Oligohymenophorea</taxon>
        <taxon>Peniculida</taxon>
        <taxon>Parameciidae</taxon>
        <taxon>Paramecium</taxon>
    </lineage>
</organism>
<protein>
    <submittedName>
        <fullName evidence="1">Uncharacterized protein</fullName>
    </submittedName>
</protein>
<evidence type="ECO:0000313" key="2">
    <source>
        <dbReference type="Proteomes" id="UP000689195"/>
    </source>
</evidence>
<dbReference type="AlphaFoldDB" id="A0A8S1SC90"/>
<name>A0A8S1SC90_9CILI</name>
<sequence>MGNQICWCYNDQEETQEIQPYQNINIQHQYNDNDLSLQLNQKNVDQSQTQNQQNTQQSTCDFCISYLKTLNIKLKKINQNDKSHPIHQENFKELHKSNEVLALLHNDSISTIVTTWFQLSVAIPKIVQNSSKYDGILIQEQFHKQKLNCDDLQTLICLKWCVVDFFLLRQQIHPENNIIKECFQIFQRIVHYCIFFKELFLENFSSANNKSNIQLYIQFYELYQKLMNGYSNFYEQIIDEMQLIYQIQFDYKNEDNQYPHFKLIGYMMRFWCQIMLSDQIQKILEGSFEILDQFNDQTLFYQYVNYALDVNINEDNVHWIGHRKNFKYEKKLLIDKHWLNEGEQLLSSNQNCNDSMDKLLINQKMLYPSWFYEVEIELKAIQNKIKRILKEFEQESIQESKQESKQESLKTSFFNQSQDIELEEQLQLESENKSDQNENSFQKDLHRTQQDNLKQLLTTNVILENCDSLDSTETLDSIRQRLSTDSKISTDVCIIGNKYKRGVNIQKLTELISDLIRIKKKLKQREFMLFQRAKKYKLKSDRKIEWLNFFEKTQFNKIPESQKLSQYIKLILNKLMENDYYKNQKEYFL</sequence>
<gene>
    <name evidence="1" type="ORF">PPENT_87.1.T0050148</name>
</gene>
<accession>A0A8S1SC90</accession>
<dbReference type="Proteomes" id="UP000689195">
    <property type="component" value="Unassembled WGS sequence"/>
</dbReference>
<keyword evidence="2" id="KW-1185">Reference proteome</keyword>
<dbReference type="EMBL" id="CAJJDO010000005">
    <property type="protein sequence ID" value="CAD8136434.1"/>
    <property type="molecule type" value="Genomic_DNA"/>
</dbReference>
<comment type="caution">
    <text evidence="1">The sequence shown here is derived from an EMBL/GenBank/DDBJ whole genome shotgun (WGS) entry which is preliminary data.</text>
</comment>